<sequence>MTSLLALFVTIFLLNVVPAFAPPTWMVMSWIGFSQPDANPALLAGVAACAATAGRLVLARLSCMLVRNRWMREADRQNIDVIRALLEDRKGMTVGLVFAYAFSPFPSNFVFIAYGLTSMRLWLIGLPFFVGRWVSYLTWTHIAQIGARYLDEGSEIDGAYMGIYFVLSQALFLALVYGFAKIDWRYFLQAKRLRLRRPEPGATPSDDARREVER</sequence>
<feature type="transmembrane region" description="Helical" evidence="1">
    <location>
        <begin position="93"/>
        <end position="115"/>
    </location>
</feature>
<evidence type="ECO:0000313" key="3">
    <source>
        <dbReference type="Proteomes" id="UP000077927"/>
    </source>
</evidence>
<reference evidence="2 3" key="1">
    <citation type="submission" date="2015-09" db="EMBL/GenBank/DDBJ databases">
        <authorList>
            <person name="Xu Y."/>
            <person name="Nagy A."/>
            <person name="Liu N.T."/>
            <person name="Nou X."/>
        </authorList>
    </citation>
    <scope>NUCLEOTIDE SEQUENCE [LARGE SCALE GENOMIC DNA]</scope>
    <source>
        <strain evidence="2 3">FC1138</strain>
    </source>
</reference>
<protein>
    <submittedName>
        <fullName evidence="2">Transmembrane protein</fullName>
    </submittedName>
</protein>
<organism evidence="2 3">
    <name type="scientific">Ralstonia insidiosa</name>
    <dbReference type="NCBI Taxonomy" id="190721"/>
    <lineage>
        <taxon>Bacteria</taxon>
        <taxon>Pseudomonadati</taxon>
        <taxon>Pseudomonadota</taxon>
        <taxon>Betaproteobacteria</taxon>
        <taxon>Burkholderiales</taxon>
        <taxon>Burkholderiaceae</taxon>
        <taxon>Ralstonia</taxon>
    </lineage>
</organism>
<keyword evidence="1 2" id="KW-0812">Transmembrane</keyword>
<dbReference type="EMBL" id="CP012605">
    <property type="protein sequence ID" value="ANH73580.1"/>
    <property type="molecule type" value="Genomic_DNA"/>
</dbReference>
<name>A0AAC9FS74_9RALS</name>
<gene>
    <name evidence="2" type="ORF">ACS15_2963</name>
</gene>
<dbReference type="Proteomes" id="UP000077927">
    <property type="component" value="Chromosome 1"/>
</dbReference>
<accession>A0AAC9FS74</accession>
<evidence type="ECO:0000256" key="1">
    <source>
        <dbReference type="SAM" id="Phobius"/>
    </source>
</evidence>
<feature type="transmembrane region" description="Helical" evidence="1">
    <location>
        <begin position="159"/>
        <end position="180"/>
    </location>
</feature>
<feature type="transmembrane region" description="Helical" evidence="1">
    <location>
        <begin position="121"/>
        <end position="139"/>
    </location>
</feature>
<proteinExistence type="predicted"/>
<dbReference type="RefSeq" id="WP_021195940.1">
    <property type="nucleotide sequence ID" value="NZ_CP012605.1"/>
</dbReference>
<keyword evidence="1" id="KW-0472">Membrane</keyword>
<keyword evidence="1" id="KW-1133">Transmembrane helix</keyword>
<dbReference type="AlphaFoldDB" id="A0AAC9FS74"/>
<evidence type="ECO:0000313" key="2">
    <source>
        <dbReference type="EMBL" id="ANH73580.1"/>
    </source>
</evidence>
<dbReference type="KEGG" id="rin:ACS15_2963"/>